<dbReference type="InParanoid" id="A0A263D7W6"/>
<evidence type="ECO:0000313" key="2">
    <source>
        <dbReference type="EMBL" id="OZM74533.1"/>
    </source>
</evidence>
<protein>
    <submittedName>
        <fullName evidence="2">Uncharacterized protein</fullName>
    </submittedName>
</protein>
<dbReference type="AlphaFoldDB" id="A0A263D7W6"/>
<dbReference type="Proteomes" id="UP000242444">
    <property type="component" value="Unassembled WGS sequence"/>
</dbReference>
<dbReference type="OrthoDB" id="5196858at2"/>
<sequence>MTGTHHQDTGRDGASLADEIRLLVELVVDRAAPWLDGVIAAGHGAERATGEQQEQSTHPGSGCGWCPLCALVALVRGERPEIAARVLDQAAQLIALLRAVLADRWEPGEGVHMPGYQPPPRPDPPRPSARPEDGPSAQASPSRVQHIAVRGRWDEPAGER</sequence>
<accession>A0A263D7W6</accession>
<feature type="compositionally biased region" description="Pro residues" evidence="1">
    <location>
        <begin position="116"/>
        <end position="128"/>
    </location>
</feature>
<feature type="region of interest" description="Disordered" evidence="1">
    <location>
        <begin position="107"/>
        <end position="160"/>
    </location>
</feature>
<evidence type="ECO:0000256" key="1">
    <source>
        <dbReference type="SAM" id="MobiDB-lite"/>
    </source>
</evidence>
<comment type="caution">
    <text evidence="2">The sequence shown here is derived from an EMBL/GenBank/DDBJ whole genome shotgun (WGS) entry which is preliminary data.</text>
</comment>
<evidence type="ECO:0000313" key="3">
    <source>
        <dbReference type="Proteomes" id="UP000242444"/>
    </source>
</evidence>
<keyword evidence="3" id="KW-1185">Reference proteome</keyword>
<reference evidence="2 3" key="1">
    <citation type="submission" date="2017-07" db="EMBL/GenBank/DDBJ databases">
        <title>Amycolatopsis antarcticus sp. nov., isolated from the surface of an Antarcticus brown macroalga.</title>
        <authorList>
            <person name="Wang J."/>
            <person name="Leiva S."/>
            <person name="Huang J."/>
            <person name="Huang Y."/>
        </authorList>
    </citation>
    <scope>NUCLEOTIDE SEQUENCE [LARGE SCALE GENOMIC DNA]</scope>
    <source>
        <strain evidence="2 3">AU-G6</strain>
    </source>
</reference>
<dbReference type="RefSeq" id="WP_094861432.1">
    <property type="nucleotide sequence ID" value="NZ_NKYE01000002.1"/>
</dbReference>
<name>A0A263D7W6_9PSEU</name>
<feature type="compositionally biased region" description="Basic and acidic residues" evidence="1">
    <location>
        <begin position="151"/>
        <end position="160"/>
    </location>
</feature>
<dbReference type="EMBL" id="NKYE01000002">
    <property type="protein sequence ID" value="OZM74533.1"/>
    <property type="molecule type" value="Genomic_DNA"/>
</dbReference>
<gene>
    <name evidence="2" type="ORF">CFN78_05315</name>
</gene>
<proteinExistence type="predicted"/>
<organism evidence="2 3">
    <name type="scientific">Amycolatopsis antarctica</name>
    <dbReference type="NCBI Taxonomy" id="1854586"/>
    <lineage>
        <taxon>Bacteria</taxon>
        <taxon>Bacillati</taxon>
        <taxon>Actinomycetota</taxon>
        <taxon>Actinomycetes</taxon>
        <taxon>Pseudonocardiales</taxon>
        <taxon>Pseudonocardiaceae</taxon>
        <taxon>Amycolatopsis</taxon>
    </lineage>
</organism>